<evidence type="ECO:0000256" key="1">
    <source>
        <dbReference type="ARBA" id="ARBA00000085"/>
    </source>
</evidence>
<dbReference type="PROSITE" id="PS50113">
    <property type="entry name" value="PAC"/>
    <property type="match status" value="1"/>
</dbReference>
<dbReference type="CDD" id="cd16917">
    <property type="entry name" value="HATPase_UhpB-NarQ-NarX-like"/>
    <property type="match status" value="1"/>
</dbReference>
<proteinExistence type="predicted"/>
<dbReference type="InterPro" id="IPR000014">
    <property type="entry name" value="PAS"/>
</dbReference>
<dbReference type="SMART" id="SM00086">
    <property type="entry name" value="PAC"/>
    <property type="match status" value="1"/>
</dbReference>
<dbReference type="InterPro" id="IPR035965">
    <property type="entry name" value="PAS-like_dom_sf"/>
</dbReference>
<dbReference type="SUPFAM" id="SSF55874">
    <property type="entry name" value="ATPase domain of HSP90 chaperone/DNA topoisomerase II/histidine kinase"/>
    <property type="match status" value="1"/>
</dbReference>
<dbReference type="InterPro" id="IPR001610">
    <property type="entry name" value="PAC"/>
</dbReference>
<dbReference type="SMART" id="SM00387">
    <property type="entry name" value="HATPase_c"/>
    <property type="match status" value="1"/>
</dbReference>
<keyword evidence="10" id="KW-0418">Kinase</keyword>
<evidence type="ECO:0000256" key="6">
    <source>
        <dbReference type="ARBA" id="ARBA00022485"/>
    </source>
</evidence>
<dbReference type="SMART" id="SM00091">
    <property type="entry name" value="PAS"/>
    <property type="match status" value="2"/>
</dbReference>
<evidence type="ECO:0000256" key="16">
    <source>
        <dbReference type="SAM" id="MobiDB-lite"/>
    </source>
</evidence>
<dbReference type="InterPro" id="IPR050482">
    <property type="entry name" value="Sensor_HK_TwoCompSys"/>
</dbReference>
<evidence type="ECO:0000256" key="7">
    <source>
        <dbReference type="ARBA" id="ARBA00022490"/>
    </source>
</evidence>
<keyword evidence="13" id="KW-0411">Iron-sulfur</keyword>
<dbReference type="GO" id="GO:0016020">
    <property type="term" value="C:membrane"/>
    <property type="evidence" value="ECO:0007669"/>
    <property type="project" value="InterPro"/>
</dbReference>
<comment type="caution">
    <text evidence="19">The sequence shown here is derived from an EMBL/GenBank/DDBJ whole genome shotgun (WGS) entry which is preliminary data.</text>
</comment>
<dbReference type="Pfam" id="PF00989">
    <property type="entry name" value="PAS"/>
    <property type="match status" value="1"/>
</dbReference>
<dbReference type="GO" id="GO:0000155">
    <property type="term" value="F:phosphorelay sensor kinase activity"/>
    <property type="evidence" value="ECO:0007669"/>
    <property type="project" value="InterPro"/>
</dbReference>
<dbReference type="InterPro" id="IPR036890">
    <property type="entry name" value="HATPase_C_sf"/>
</dbReference>
<accession>A0A3A3FVV3</accession>
<dbReference type="InterPro" id="IPR000700">
    <property type="entry name" value="PAS-assoc_C"/>
</dbReference>
<keyword evidence="6" id="KW-0004">4Fe-4S</keyword>
<evidence type="ECO:0000256" key="15">
    <source>
        <dbReference type="ARBA" id="ARBA00030800"/>
    </source>
</evidence>
<evidence type="ECO:0000313" key="19">
    <source>
        <dbReference type="EMBL" id="RJF98271.1"/>
    </source>
</evidence>
<dbReference type="SUPFAM" id="SSF55785">
    <property type="entry name" value="PYP-like sensor domain (PAS domain)"/>
    <property type="match status" value="2"/>
</dbReference>
<dbReference type="InterPro" id="IPR013655">
    <property type="entry name" value="PAS_fold_3"/>
</dbReference>
<dbReference type="Pfam" id="PF08447">
    <property type="entry name" value="PAS_3"/>
    <property type="match status" value="1"/>
</dbReference>
<dbReference type="InterPro" id="IPR013767">
    <property type="entry name" value="PAS_fold"/>
</dbReference>
<evidence type="ECO:0000313" key="20">
    <source>
        <dbReference type="Proteomes" id="UP000265955"/>
    </source>
</evidence>
<dbReference type="EMBL" id="QYUO01000001">
    <property type="protein sequence ID" value="RJF98271.1"/>
    <property type="molecule type" value="Genomic_DNA"/>
</dbReference>
<comment type="cofactor">
    <cofactor evidence="2">
        <name>[4Fe-4S] cluster</name>
        <dbReference type="ChEBI" id="CHEBI:49883"/>
    </cofactor>
</comment>
<name>A0A3A3FVV3_9BURK</name>
<dbReference type="NCBIfam" id="TIGR00229">
    <property type="entry name" value="sensory_box"/>
    <property type="match status" value="1"/>
</dbReference>
<comment type="function">
    <text evidence="14">Member of the two-component regulatory system NreB/NreC involved in the control of dissimilatory nitrate/nitrite reduction in response to oxygen. NreB functions as a direct oxygen sensor histidine kinase which is autophosphorylated, in the absence of oxygen, probably at the conserved histidine residue, and transfers its phosphate group probably to a conserved aspartate residue of NreC. NreB/NreC activates the expression of the nitrate (narGHJI) and nitrite (nir) reductase operons, as well as the putative nitrate transporter gene narT.</text>
</comment>
<keyword evidence="20" id="KW-1185">Reference proteome</keyword>
<dbReference type="EC" id="2.7.13.3" evidence="4"/>
<dbReference type="GO" id="GO:0046872">
    <property type="term" value="F:metal ion binding"/>
    <property type="evidence" value="ECO:0007669"/>
    <property type="project" value="UniProtKB-KW"/>
</dbReference>
<evidence type="ECO:0000256" key="5">
    <source>
        <dbReference type="ARBA" id="ARBA00017322"/>
    </source>
</evidence>
<dbReference type="InterPro" id="IPR003594">
    <property type="entry name" value="HATPase_dom"/>
</dbReference>
<dbReference type="Gene3D" id="3.30.565.10">
    <property type="entry name" value="Histidine kinase-like ATPase, C-terminal domain"/>
    <property type="match status" value="1"/>
</dbReference>
<evidence type="ECO:0000256" key="14">
    <source>
        <dbReference type="ARBA" id="ARBA00024827"/>
    </source>
</evidence>
<protein>
    <recommendedName>
        <fullName evidence="5">Oxygen sensor histidine kinase NreB</fullName>
        <ecNumber evidence="4">2.7.13.3</ecNumber>
    </recommendedName>
    <alternativeName>
        <fullName evidence="15">Nitrogen regulation protein B</fullName>
    </alternativeName>
</protein>
<dbReference type="PANTHER" id="PTHR24421">
    <property type="entry name" value="NITRATE/NITRITE SENSOR PROTEIN NARX-RELATED"/>
    <property type="match status" value="1"/>
</dbReference>
<dbReference type="GO" id="GO:0005737">
    <property type="term" value="C:cytoplasm"/>
    <property type="evidence" value="ECO:0007669"/>
    <property type="project" value="UniProtKB-SubCell"/>
</dbReference>
<dbReference type="InterPro" id="IPR011712">
    <property type="entry name" value="Sig_transdc_His_kin_sub3_dim/P"/>
</dbReference>
<dbReference type="Proteomes" id="UP000265955">
    <property type="component" value="Unassembled WGS sequence"/>
</dbReference>
<dbReference type="GO" id="GO:0046983">
    <property type="term" value="F:protein dimerization activity"/>
    <property type="evidence" value="ECO:0007669"/>
    <property type="project" value="InterPro"/>
</dbReference>
<dbReference type="Gene3D" id="3.30.450.20">
    <property type="entry name" value="PAS domain"/>
    <property type="match status" value="2"/>
</dbReference>
<sequence length="517" mass="58966">MIRPKQLRRRADEQPSENTVSRTTFMFTHDPTVQQQELSYLPVNSVLDTNRLTNRYADLYDFAPVGYFCIDRQGLIRDVNLTGAGLLVIPRASLVGSNLSDYIEPHLQADFSSFLEDVFSSEEKKICELSLLNAMKQPFHAHIEANVDSATQTCRMVVCDISARKQAERILIESEERFHLMADSAPVLIWTTGPDQQYLWFNKMWLDFTGRTLEQELNQGWIEGIHDEDVAHYLASQSAAFAERSPFSVEYRLRSSIGHYHYMLAHGVPRTSPSGRFLGYIGSCTDISERKNAEEQLRHSRQMLRHLVSYQERVREDERKRIAREIHDDLGQNLLALRIDVSMLHTRTGRAHPKLNERVSIALSHIDATMKAVRAAINNLRPTVLDLGLTAAIEWQVQDFQRRSGIACELTMEDEVTLEDDRATALFRILQESLNNVIRHAQASYVKIALYRQEYKLCMKIADNGIGIYPDCRRKANSFGLVGIEERINALGGELTIDSQPDKGTVLTISLPLQEQC</sequence>
<evidence type="ECO:0000256" key="2">
    <source>
        <dbReference type="ARBA" id="ARBA00001966"/>
    </source>
</evidence>
<dbReference type="GO" id="GO:0006355">
    <property type="term" value="P:regulation of DNA-templated transcription"/>
    <property type="evidence" value="ECO:0007669"/>
    <property type="project" value="InterPro"/>
</dbReference>
<dbReference type="AlphaFoldDB" id="A0A3A3FVV3"/>
<comment type="subcellular location">
    <subcellularLocation>
        <location evidence="3">Cytoplasm</location>
    </subcellularLocation>
</comment>
<evidence type="ECO:0000256" key="8">
    <source>
        <dbReference type="ARBA" id="ARBA00022679"/>
    </source>
</evidence>
<dbReference type="PRINTS" id="PR00344">
    <property type="entry name" value="BCTRLSENSOR"/>
</dbReference>
<evidence type="ECO:0000256" key="3">
    <source>
        <dbReference type="ARBA" id="ARBA00004496"/>
    </source>
</evidence>
<dbReference type="FunFam" id="3.30.450.20:FF:000099">
    <property type="entry name" value="Sensory box sensor histidine kinase"/>
    <property type="match status" value="1"/>
</dbReference>
<keyword evidence="8" id="KW-0808">Transferase</keyword>
<keyword evidence="9" id="KW-0479">Metal-binding</keyword>
<reference evidence="20" key="1">
    <citation type="submission" date="2018-09" db="EMBL/GenBank/DDBJ databases">
        <authorList>
            <person name="Zhu H."/>
        </authorList>
    </citation>
    <scope>NUCLEOTIDE SEQUENCE [LARGE SCALE GENOMIC DNA]</scope>
    <source>
        <strain evidence="20">K1R23-30</strain>
    </source>
</reference>
<dbReference type="InterPro" id="IPR004358">
    <property type="entry name" value="Sig_transdc_His_kin-like_C"/>
</dbReference>
<dbReference type="PROSITE" id="PS50109">
    <property type="entry name" value="HIS_KIN"/>
    <property type="match status" value="1"/>
</dbReference>
<evidence type="ECO:0000256" key="10">
    <source>
        <dbReference type="ARBA" id="ARBA00022777"/>
    </source>
</evidence>
<evidence type="ECO:0000256" key="11">
    <source>
        <dbReference type="ARBA" id="ARBA00023004"/>
    </source>
</evidence>
<dbReference type="Pfam" id="PF02518">
    <property type="entry name" value="HATPase_c"/>
    <property type="match status" value="1"/>
</dbReference>
<organism evidence="19 20">
    <name type="scientific">Noviherbaspirillum saxi</name>
    <dbReference type="NCBI Taxonomy" id="2320863"/>
    <lineage>
        <taxon>Bacteria</taxon>
        <taxon>Pseudomonadati</taxon>
        <taxon>Pseudomonadota</taxon>
        <taxon>Betaproteobacteria</taxon>
        <taxon>Burkholderiales</taxon>
        <taxon>Oxalobacteraceae</taxon>
        <taxon>Noviherbaspirillum</taxon>
    </lineage>
</organism>
<keyword evidence="12" id="KW-0902">Two-component regulatory system</keyword>
<comment type="catalytic activity">
    <reaction evidence="1">
        <text>ATP + protein L-histidine = ADP + protein N-phospho-L-histidine.</text>
        <dbReference type="EC" id="2.7.13.3"/>
    </reaction>
</comment>
<evidence type="ECO:0000259" key="17">
    <source>
        <dbReference type="PROSITE" id="PS50109"/>
    </source>
</evidence>
<gene>
    <name evidence="19" type="ORF">D3871_06905</name>
</gene>
<dbReference type="GO" id="GO:0051539">
    <property type="term" value="F:4 iron, 4 sulfur cluster binding"/>
    <property type="evidence" value="ECO:0007669"/>
    <property type="project" value="UniProtKB-KW"/>
</dbReference>
<feature type="domain" description="PAC" evidence="18">
    <location>
        <begin position="247"/>
        <end position="299"/>
    </location>
</feature>
<keyword evidence="7" id="KW-0963">Cytoplasm</keyword>
<dbReference type="Gene3D" id="1.20.5.1930">
    <property type="match status" value="1"/>
</dbReference>
<dbReference type="PANTHER" id="PTHR24421:SF59">
    <property type="entry name" value="OXYGEN SENSOR HISTIDINE KINASE NREB"/>
    <property type="match status" value="1"/>
</dbReference>
<feature type="region of interest" description="Disordered" evidence="16">
    <location>
        <begin position="1"/>
        <end position="20"/>
    </location>
</feature>
<evidence type="ECO:0000256" key="12">
    <source>
        <dbReference type="ARBA" id="ARBA00023012"/>
    </source>
</evidence>
<keyword evidence="11" id="KW-0408">Iron</keyword>
<dbReference type="Pfam" id="PF07730">
    <property type="entry name" value="HisKA_3"/>
    <property type="match status" value="1"/>
</dbReference>
<evidence type="ECO:0000256" key="4">
    <source>
        <dbReference type="ARBA" id="ARBA00012438"/>
    </source>
</evidence>
<dbReference type="InterPro" id="IPR005467">
    <property type="entry name" value="His_kinase_dom"/>
</dbReference>
<evidence type="ECO:0000259" key="18">
    <source>
        <dbReference type="PROSITE" id="PS50113"/>
    </source>
</evidence>
<evidence type="ECO:0000256" key="13">
    <source>
        <dbReference type="ARBA" id="ARBA00023014"/>
    </source>
</evidence>
<evidence type="ECO:0000256" key="9">
    <source>
        <dbReference type="ARBA" id="ARBA00022723"/>
    </source>
</evidence>
<dbReference type="CDD" id="cd00130">
    <property type="entry name" value="PAS"/>
    <property type="match status" value="2"/>
</dbReference>
<feature type="domain" description="Histidine kinase" evidence="17">
    <location>
        <begin position="325"/>
        <end position="515"/>
    </location>
</feature>